<protein>
    <submittedName>
        <fullName evidence="1">Uncharacterized protein</fullName>
    </submittedName>
</protein>
<comment type="caution">
    <text evidence="1">The sequence shown here is derived from an EMBL/GenBank/DDBJ whole genome shotgun (WGS) entry which is preliminary data.</text>
</comment>
<reference evidence="1" key="1">
    <citation type="submission" date="2020-10" db="EMBL/GenBank/DDBJ databases">
        <authorList>
            <person name="Gilroy R."/>
        </authorList>
    </citation>
    <scope>NUCLEOTIDE SEQUENCE</scope>
    <source>
        <strain evidence="1">CHK183-6373</strain>
    </source>
</reference>
<dbReference type="Proteomes" id="UP000886884">
    <property type="component" value="Unassembled WGS sequence"/>
</dbReference>
<sequence>MSHFSVAVFSQTPGDVEELLAPFIEQVDADSPYAEFVGNTDCDFDEAAKAKGYWHNPNARWDWWEIGGRWRGLLRLRPGKSGYTAPLEHWHKDFVYPPHRCDAALVADCDFSPREAQIRQAARLWEVAVEGDAPREGEEFFSPWKPEYYLDRYGDKETFIRQESAFSTYAFITAEGEWHEQGRMGWFGMDDATNESIRQYEEKFQSYLQEAREKGLAITIVDCHI</sequence>
<organism evidence="1 2">
    <name type="scientific">Candidatus Ornithocaccomicrobium faecavium</name>
    <dbReference type="NCBI Taxonomy" id="2840890"/>
    <lineage>
        <taxon>Bacteria</taxon>
        <taxon>Bacillati</taxon>
        <taxon>Bacillota</taxon>
        <taxon>Clostridia</taxon>
        <taxon>Candidatus Ornithocaccomicrobium</taxon>
    </lineage>
</organism>
<reference evidence="1" key="2">
    <citation type="journal article" date="2021" name="PeerJ">
        <title>Extensive microbial diversity within the chicken gut microbiome revealed by metagenomics and culture.</title>
        <authorList>
            <person name="Gilroy R."/>
            <person name="Ravi A."/>
            <person name="Getino M."/>
            <person name="Pursley I."/>
            <person name="Horton D.L."/>
            <person name="Alikhan N.F."/>
            <person name="Baker D."/>
            <person name="Gharbi K."/>
            <person name="Hall N."/>
            <person name="Watson M."/>
            <person name="Adriaenssens E.M."/>
            <person name="Foster-Nyarko E."/>
            <person name="Jarju S."/>
            <person name="Secka A."/>
            <person name="Antonio M."/>
            <person name="Oren A."/>
            <person name="Chaudhuri R.R."/>
            <person name="La Ragione R."/>
            <person name="Hildebrand F."/>
            <person name="Pallen M.J."/>
        </authorList>
    </citation>
    <scope>NUCLEOTIDE SEQUENCE</scope>
    <source>
        <strain evidence="1">CHK183-6373</strain>
    </source>
</reference>
<proteinExistence type="predicted"/>
<gene>
    <name evidence="1" type="ORF">IAA64_12720</name>
</gene>
<dbReference type="AlphaFoldDB" id="A0A9D1P940"/>
<evidence type="ECO:0000313" key="1">
    <source>
        <dbReference type="EMBL" id="HIV28818.1"/>
    </source>
</evidence>
<name>A0A9D1P940_9FIRM</name>
<evidence type="ECO:0000313" key="2">
    <source>
        <dbReference type="Proteomes" id="UP000886884"/>
    </source>
</evidence>
<dbReference type="EMBL" id="DVOT01000232">
    <property type="protein sequence ID" value="HIV28818.1"/>
    <property type="molecule type" value="Genomic_DNA"/>
</dbReference>
<accession>A0A9D1P940</accession>